<dbReference type="Proteomes" id="UP000250266">
    <property type="component" value="Unassembled WGS sequence"/>
</dbReference>
<dbReference type="EMBL" id="KV746058">
    <property type="protein sequence ID" value="OCK73008.1"/>
    <property type="molecule type" value="Genomic_DNA"/>
</dbReference>
<protein>
    <submittedName>
        <fullName evidence="2">Shikimate</fullName>
    </submittedName>
</protein>
<dbReference type="InterPro" id="IPR022893">
    <property type="entry name" value="Shikimate_DH_fam"/>
</dbReference>
<reference evidence="2 3" key="1">
    <citation type="journal article" date="2016" name="Nat. Commun.">
        <title>Ectomycorrhizal ecology is imprinted in the genome of the dominant symbiotic fungus Cenococcum geophilum.</title>
        <authorList>
            <consortium name="DOE Joint Genome Institute"/>
            <person name="Peter M."/>
            <person name="Kohler A."/>
            <person name="Ohm R.A."/>
            <person name="Kuo A."/>
            <person name="Krutzmann J."/>
            <person name="Morin E."/>
            <person name="Arend M."/>
            <person name="Barry K.W."/>
            <person name="Binder M."/>
            <person name="Choi C."/>
            <person name="Clum A."/>
            <person name="Copeland A."/>
            <person name="Grisel N."/>
            <person name="Haridas S."/>
            <person name="Kipfer T."/>
            <person name="LaButti K."/>
            <person name="Lindquist E."/>
            <person name="Lipzen A."/>
            <person name="Maire R."/>
            <person name="Meier B."/>
            <person name="Mihaltcheva S."/>
            <person name="Molinier V."/>
            <person name="Murat C."/>
            <person name="Poggeler S."/>
            <person name="Quandt C.A."/>
            <person name="Sperisen C."/>
            <person name="Tritt A."/>
            <person name="Tisserant E."/>
            <person name="Crous P.W."/>
            <person name="Henrissat B."/>
            <person name="Nehls U."/>
            <person name="Egli S."/>
            <person name="Spatafora J.W."/>
            <person name="Grigoriev I.V."/>
            <person name="Martin F.M."/>
        </authorList>
    </citation>
    <scope>NUCLEOTIDE SEQUENCE [LARGE SCALE GENOMIC DNA]</scope>
    <source>
        <strain evidence="2 3">CBS 459.81</strain>
    </source>
</reference>
<dbReference type="InterPro" id="IPR036291">
    <property type="entry name" value="NAD(P)-bd_dom_sf"/>
</dbReference>
<dbReference type="OrthoDB" id="204377at2759"/>
<evidence type="ECO:0000313" key="3">
    <source>
        <dbReference type="Proteomes" id="UP000250266"/>
    </source>
</evidence>
<sequence>MTSTPSPAPSTTPTDHRKYLYLAGIGVAHSFAYALHNHIASTLSLPWEFLNRECPTVEAVVTLFRLPTFAGGVVTMPYKQSIMPHLDELDELALTLGACNNVYLTPEGRLRGTNTDWRGIKGCLLGASGAGRAKPAMIIGAGGASRAAVHALANELGCGPIYIINRDADEVAALLRDTQAHAKGGRPGPVLIHLHTVAQAKELPTPFYVVGTVPDVEPRTRQEIEARAMLAEFLRREGERGVLLDMCFKPRRTRVLKMGERAGWRTVEGTGVIGYQLEHQWRLWAGEKASGNVPYEEAWRLLRQIVEEHPAINFDGSSEL</sequence>
<dbReference type="InterPro" id="IPR046346">
    <property type="entry name" value="Aminoacid_DH-like_N_sf"/>
</dbReference>
<dbReference type="PANTHER" id="PTHR21089">
    <property type="entry name" value="SHIKIMATE DEHYDROGENASE"/>
    <property type="match status" value="1"/>
</dbReference>
<dbReference type="InterPro" id="IPR013708">
    <property type="entry name" value="Shikimate_DH-bd_N"/>
</dbReference>
<dbReference type="Gene3D" id="3.40.50.10860">
    <property type="entry name" value="Leucine Dehydrogenase, chain A, domain 1"/>
    <property type="match status" value="1"/>
</dbReference>
<dbReference type="PANTHER" id="PTHR21089:SF26">
    <property type="entry name" value="AROM POLYPEPTIDE, PUTATIVE-RELATED"/>
    <property type="match status" value="1"/>
</dbReference>
<dbReference type="GO" id="GO:0004764">
    <property type="term" value="F:shikimate 3-dehydrogenase (NADP+) activity"/>
    <property type="evidence" value="ECO:0007669"/>
    <property type="project" value="InterPro"/>
</dbReference>
<proteinExistence type="predicted"/>
<dbReference type="SUPFAM" id="SSF53223">
    <property type="entry name" value="Aminoacid dehydrogenase-like, N-terminal domain"/>
    <property type="match status" value="1"/>
</dbReference>
<dbReference type="Pfam" id="PF08501">
    <property type="entry name" value="Shikimate_dh_N"/>
    <property type="match status" value="1"/>
</dbReference>
<dbReference type="GO" id="GO:0009423">
    <property type="term" value="P:chorismate biosynthetic process"/>
    <property type="evidence" value="ECO:0007669"/>
    <property type="project" value="TreeGrafter"/>
</dbReference>
<evidence type="ECO:0000259" key="1">
    <source>
        <dbReference type="Pfam" id="PF08501"/>
    </source>
</evidence>
<keyword evidence="3" id="KW-1185">Reference proteome</keyword>
<name>A0A8E2J874_9PEZI</name>
<feature type="domain" description="Shikimate dehydrogenase substrate binding N-terminal" evidence="1">
    <location>
        <begin position="23"/>
        <end position="102"/>
    </location>
</feature>
<dbReference type="SUPFAM" id="SSF51735">
    <property type="entry name" value="NAD(P)-binding Rossmann-fold domains"/>
    <property type="match status" value="1"/>
</dbReference>
<dbReference type="Gene3D" id="3.40.50.720">
    <property type="entry name" value="NAD(P)-binding Rossmann-like Domain"/>
    <property type="match status" value="1"/>
</dbReference>
<organism evidence="2 3">
    <name type="scientific">Lepidopterella palustris CBS 459.81</name>
    <dbReference type="NCBI Taxonomy" id="1314670"/>
    <lineage>
        <taxon>Eukaryota</taxon>
        <taxon>Fungi</taxon>
        <taxon>Dikarya</taxon>
        <taxon>Ascomycota</taxon>
        <taxon>Pezizomycotina</taxon>
        <taxon>Dothideomycetes</taxon>
        <taxon>Pleosporomycetidae</taxon>
        <taxon>Mytilinidiales</taxon>
        <taxon>Argynnaceae</taxon>
        <taxon>Lepidopterella</taxon>
    </lineage>
</organism>
<accession>A0A8E2J874</accession>
<dbReference type="GO" id="GO:0019632">
    <property type="term" value="P:shikimate metabolic process"/>
    <property type="evidence" value="ECO:0007669"/>
    <property type="project" value="TreeGrafter"/>
</dbReference>
<dbReference type="AlphaFoldDB" id="A0A8E2J874"/>
<gene>
    <name evidence="2" type="ORF">K432DRAFT_387602</name>
</gene>
<evidence type="ECO:0000313" key="2">
    <source>
        <dbReference type="EMBL" id="OCK73008.1"/>
    </source>
</evidence>
<dbReference type="CDD" id="cd01065">
    <property type="entry name" value="NAD_bind_Shikimate_DH"/>
    <property type="match status" value="1"/>
</dbReference>